<evidence type="ECO:0000256" key="8">
    <source>
        <dbReference type="ARBA" id="ARBA00022833"/>
    </source>
</evidence>
<keyword evidence="4" id="KW-0479">Metal-binding</keyword>
<protein>
    <recommendedName>
        <fullName evidence="2">RBR-type E3 ubiquitin transferase</fullName>
        <ecNumber evidence="2">2.3.2.31</ecNumber>
    </recommendedName>
</protein>
<dbReference type="AlphaFoldDB" id="F9XBA0"/>
<dbReference type="Proteomes" id="UP000008062">
    <property type="component" value="Chromosome 5"/>
</dbReference>
<evidence type="ECO:0000256" key="1">
    <source>
        <dbReference type="ARBA" id="ARBA00001798"/>
    </source>
</evidence>
<dbReference type="KEGG" id="ztr:MYCGRDRAFT_41478"/>
<evidence type="ECO:0000256" key="5">
    <source>
        <dbReference type="ARBA" id="ARBA00022737"/>
    </source>
</evidence>
<dbReference type="GeneID" id="13393883"/>
<keyword evidence="5" id="KW-0677">Repeat</keyword>
<dbReference type="SUPFAM" id="SSF57850">
    <property type="entry name" value="RING/U-box"/>
    <property type="match status" value="1"/>
</dbReference>
<keyword evidence="7" id="KW-0833">Ubl conjugation pathway</keyword>
<dbReference type="InParanoid" id="F9XBA0"/>
<keyword evidence="6" id="KW-0863">Zinc-finger</keyword>
<dbReference type="GO" id="GO:0016567">
    <property type="term" value="P:protein ubiquitination"/>
    <property type="evidence" value="ECO:0007669"/>
    <property type="project" value="InterPro"/>
</dbReference>
<organism evidence="10 11">
    <name type="scientific">Zymoseptoria tritici (strain CBS 115943 / IPO323)</name>
    <name type="common">Speckled leaf blotch fungus</name>
    <name type="synonym">Septoria tritici</name>
    <dbReference type="NCBI Taxonomy" id="336722"/>
    <lineage>
        <taxon>Eukaryota</taxon>
        <taxon>Fungi</taxon>
        <taxon>Dikarya</taxon>
        <taxon>Ascomycota</taxon>
        <taxon>Pezizomycotina</taxon>
        <taxon>Dothideomycetes</taxon>
        <taxon>Dothideomycetidae</taxon>
        <taxon>Mycosphaerellales</taxon>
        <taxon>Mycosphaerellaceae</taxon>
        <taxon>Zymoseptoria</taxon>
    </lineage>
</organism>
<evidence type="ECO:0000313" key="10">
    <source>
        <dbReference type="EMBL" id="EGP87083.1"/>
    </source>
</evidence>
<dbReference type="InterPro" id="IPR031127">
    <property type="entry name" value="E3_UB_ligase_RBR"/>
</dbReference>
<evidence type="ECO:0000313" key="11">
    <source>
        <dbReference type="Proteomes" id="UP000008062"/>
    </source>
</evidence>
<evidence type="ECO:0000256" key="6">
    <source>
        <dbReference type="ARBA" id="ARBA00022771"/>
    </source>
</evidence>
<evidence type="ECO:0000256" key="4">
    <source>
        <dbReference type="ARBA" id="ARBA00022723"/>
    </source>
</evidence>
<dbReference type="eggNOG" id="KOG1812">
    <property type="taxonomic scope" value="Eukaryota"/>
</dbReference>
<dbReference type="RefSeq" id="XP_003852107.1">
    <property type="nucleotide sequence ID" value="XM_003852059.1"/>
</dbReference>
<sequence>MEDIFADVASKRPPRKKQKIARTCMICIGDIDIRTPCPSCLGLYCSSCLQDMFTAAVKDQTRFPVRCCGLIQIHHVLPELDTGVAKAYRVAFENWMTANKLYCPKPTCSAFIPEPVQADGFSCPKCEARVCTKCLKQEHIGARCDTSEEDKIMAIISEFGYKKCPCCGQGVKKMFGCPHV</sequence>
<keyword evidence="3" id="KW-0808">Transferase</keyword>
<dbReference type="GO" id="GO:0061630">
    <property type="term" value="F:ubiquitin protein ligase activity"/>
    <property type="evidence" value="ECO:0007669"/>
    <property type="project" value="UniProtKB-EC"/>
</dbReference>
<dbReference type="CDD" id="cd20335">
    <property type="entry name" value="BRcat_RBR"/>
    <property type="match status" value="1"/>
</dbReference>
<evidence type="ECO:0000256" key="7">
    <source>
        <dbReference type="ARBA" id="ARBA00022786"/>
    </source>
</evidence>
<name>F9XBA0_ZYMTI</name>
<proteinExistence type="predicted"/>
<evidence type="ECO:0000256" key="2">
    <source>
        <dbReference type="ARBA" id="ARBA00012251"/>
    </source>
</evidence>
<keyword evidence="8" id="KW-0862">Zinc</keyword>
<dbReference type="EMBL" id="CM001200">
    <property type="protein sequence ID" value="EGP87083.1"/>
    <property type="molecule type" value="Genomic_DNA"/>
</dbReference>
<accession>F9XBA0</accession>
<reference evidence="10 11" key="1">
    <citation type="journal article" date="2011" name="PLoS Genet.">
        <title>Finished genome of the fungal wheat pathogen Mycosphaerella graminicola reveals dispensome structure, chromosome plasticity, and stealth pathogenesis.</title>
        <authorList>
            <person name="Goodwin S.B."/>
            <person name="Ben M'barek S."/>
            <person name="Dhillon B."/>
            <person name="Wittenberg A.H.J."/>
            <person name="Crane C.F."/>
            <person name="Hane J.K."/>
            <person name="Foster A.J."/>
            <person name="Van der Lee T.A.J."/>
            <person name="Grimwood J."/>
            <person name="Aerts A."/>
            <person name="Antoniw J."/>
            <person name="Bailey A."/>
            <person name="Bluhm B."/>
            <person name="Bowler J."/>
            <person name="Bristow J."/>
            <person name="van der Burgt A."/>
            <person name="Canto-Canche B."/>
            <person name="Churchill A.C.L."/>
            <person name="Conde-Ferraez L."/>
            <person name="Cools H.J."/>
            <person name="Coutinho P.M."/>
            <person name="Csukai M."/>
            <person name="Dehal P."/>
            <person name="De Wit P."/>
            <person name="Donzelli B."/>
            <person name="van de Geest H.C."/>
            <person name="van Ham R.C.H.J."/>
            <person name="Hammond-Kosack K.E."/>
            <person name="Henrissat B."/>
            <person name="Kilian A."/>
            <person name="Kobayashi A.K."/>
            <person name="Koopmann E."/>
            <person name="Kourmpetis Y."/>
            <person name="Kuzniar A."/>
            <person name="Lindquist E."/>
            <person name="Lombard V."/>
            <person name="Maliepaard C."/>
            <person name="Martins N."/>
            <person name="Mehrabi R."/>
            <person name="Nap J.P.H."/>
            <person name="Ponomarenko A."/>
            <person name="Rudd J.J."/>
            <person name="Salamov A."/>
            <person name="Schmutz J."/>
            <person name="Schouten H.J."/>
            <person name="Shapiro H."/>
            <person name="Stergiopoulos I."/>
            <person name="Torriani S.F.F."/>
            <person name="Tu H."/>
            <person name="de Vries R.P."/>
            <person name="Waalwijk C."/>
            <person name="Ware S.B."/>
            <person name="Wiebenga A."/>
            <person name="Zwiers L.-H."/>
            <person name="Oliver R.P."/>
            <person name="Grigoriev I.V."/>
            <person name="Kema G.H.J."/>
        </authorList>
    </citation>
    <scope>NUCLEOTIDE SEQUENCE [LARGE SCALE GENOMIC DNA]</scope>
    <source>
        <strain evidence="11">CBS 115943 / IPO323</strain>
    </source>
</reference>
<dbReference type="InterPro" id="IPR044066">
    <property type="entry name" value="TRIAD_supradom"/>
</dbReference>
<dbReference type="SMART" id="SM00647">
    <property type="entry name" value="IBR"/>
    <property type="match status" value="1"/>
</dbReference>
<dbReference type="PANTHER" id="PTHR11685">
    <property type="entry name" value="RBR FAMILY RING FINGER AND IBR DOMAIN-CONTAINING"/>
    <property type="match status" value="1"/>
</dbReference>
<feature type="domain" description="RING-type" evidence="9">
    <location>
        <begin position="20"/>
        <end position="180"/>
    </location>
</feature>
<dbReference type="OMA" id="EACNHIR"/>
<dbReference type="EC" id="2.3.2.31" evidence="2"/>
<evidence type="ECO:0000256" key="3">
    <source>
        <dbReference type="ARBA" id="ARBA00022679"/>
    </source>
</evidence>
<dbReference type="InterPro" id="IPR002867">
    <property type="entry name" value="IBR_dom"/>
</dbReference>
<dbReference type="STRING" id="336722.F9XBA0"/>
<keyword evidence="11" id="KW-1185">Reference proteome</keyword>
<dbReference type="PROSITE" id="PS51873">
    <property type="entry name" value="TRIAD"/>
    <property type="match status" value="1"/>
</dbReference>
<gene>
    <name evidence="10" type="ORF">MYCGRDRAFT_41478</name>
</gene>
<dbReference type="Pfam" id="PF01485">
    <property type="entry name" value="IBR"/>
    <property type="match status" value="1"/>
</dbReference>
<dbReference type="OrthoDB" id="10009520at2759"/>
<evidence type="ECO:0000259" key="9">
    <source>
        <dbReference type="PROSITE" id="PS51873"/>
    </source>
</evidence>
<dbReference type="GO" id="GO:0008270">
    <property type="term" value="F:zinc ion binding"/>
    <property type="evidence" value="ECO:0007669"/>
    <property type="project" value="UniProtKB-KW"/>
</dbReference>
<dbReference type="HOGENOM" id="CLU_022048_5_2_1"/>
<comment type="catalytic activity">
    <reaction evidence="1">
        <text>[E2 ubiquitin-conjugating enzyme]-S-ubiquitinyl-L-cysteine + [acceptor protein]-L-lysine = [E2 ubiquitin-conjugating enzyme]-L-cysteine + [acceptor protein]-N(6)-ubiquitinyl-L-lysine.</text>
        <dbReference type="EC" id="2.3.2.31"/>
    </reaction>
</comment>